<dbReference type="HOGENOM" id="CLU_036012_1_0_2"/>
<dbReference type="OrthoDB" id="7773at2157"/>
<gene>
    <name evidence="2" type="ordered locus">Aboo_1140</name>
</gene>
<evidence type="ECO:0000313" key="2">
    <source>
        <dbReference type="EMBL" id="ADD08949.1"/>
    </source>
</evidence>
<dbReference type="AlphaFoldDB" id="B5IFM0"/>
<keyword evidence="3" id="KW-1185">Reference proteome</keyword>
<name>B5IFM0_ACIB4</name>
<sequence>MVKNLRLTVLNDNKKEVGLKNDWGWSLIVESEKWRFIFDADTRGKIIKYNSEKMGVNLENLDFAVLSHYHRDHYGGFNYLGKITNNLKIYVPSKVLPFIEEWGLKGIPVKEGKEIEEDVWSSGPTGTIGEQAIGIKVDSIGVIVIVGCSHPGVDILAKKLKELTGEKIYMVIGGFHFPSKSTIDNLAKIAEYIAPAHCTGMSGENYIMRHYENKYIPVKTGSILKLGNH</sequence>
<dbReference type="Gene3D" id="3.60.15.10">
    <property type="entry name" value="Ribonuclease Z/Hydroxyacylglutathione hydrolase-like"/>
    <property type="match status" value="1"/>
</dbReference>
<dbReference type="GeneID" id="8828100"/>
<dbReference type="SMART" id="SM00849">
    <property type="entry name" value="Lactamase_B"/>
    <property type="match status" value="1"/>
</dbReference>
<reference evidence="2" key="1">
    <citation type="submission" date="2010-02" db="EMBL/GenBank/DDBJ databases">
        <title>Complete sequence of Aciduliprofundum boonei T469.</title>
        <authorList>
            <consortium name="US DOE Joint Genome Institute"/>
            <person name="Lucas S."/>
            <person name="Copeland A."/>
            <person name="Lapidus A."/>
            <person name="Cheng J.-F."/>
            <person name="Bruce D."/>
            <person name="Goodwin L."/>
            <person name="Pitluck S."/>
            <person name="Saunders E."/>
            <person name="Detter J.C."/>
            <person name="Han C."/>
            <person name="Tapia R."/>
            <person name="Land M."/>
            <person name="Hauser L."/>
            <person name="Kyrpides N."/>
            <person name="Mikhailova N."/>
            <person name="Flores G."/>
            <person name="Reysenbach A.-L."/>
            <person name="Woyke T."/>
        </authorList>
    </citation>
    <scope>NUCLEOTIDE SEQUENCE</scope>
    <source>
        <strain evidence="2">T469</strain>
    </source>
</reference>
<proteinExistence type="predicted"/>
<dbReference type="SUPFAM" id="SSF56281">
    <property type="entry name" value="Metallo-hydrolase/oxidoreductase"/>
    <property type="match status" value="1"/>
</dbReference>
<dbReference type="InterPro" id="IPR052926">
    <property type="entry name" value="Metallo-beta-lactamase_dom"/>
</dbReference>
<dbReference type="RefSeq" id="WP_008085708.1">
    <property type="nucleotide sequence ID" value="NC_013926.1"/>
</dbReference>
<feature type="domain" description="Metallo-beta-lactamase" evidence="1">
    <location>
        <begin position="23"/>
        <end position="197"/>
    </location>
</feature>
<protein>
    <submittedName>
        <fullName evidence="2">Beta-lactamase domain protein</fullName>
    </submittedName>
</protein>
<evidence type="ECO:0000313" key="3">
    <source>
        <dbReference type="Proteomes" id="UP000001400"/>
    </source>
</evidence>
<dbReference type="Proteomes" id="UP000001400">
    <property type="component" value="Chromosome"/>
</dbReference>
<organism evidence="2 3">
    <name type="scientific">Aciduliprofundum boonei (strain DSM 19572 / T469)</name>
    <dbReference type="NCBI Taxonomy" id="439481"/>
    <lineage>
        <taxon>Archaea</taxon>
        <taxon>Methanobacteriati</taxon>
        <taxon>Thermoplasmatota</taxon>
        <taxon>DHVE2 group</taxon>
        <taxon>Candidatus Aciduliprofundum</taxon>
    </lineage>
</organism>
<dbReference type="eggNOG" id="arCOG00503">
    <property type="taxonomic scope" value="Archaea"/>
</dbReference>
<dbReference type="InterPro" id="IPR036866">
    <property type="entry name" value="RibonucZ/Hydroxyglut_hydro"/>
</dbReference>
<dbReference type="PANTHER" id="PTHR13754">
    <property type="entry name" value="METALLO-BETA-LACTAMASE SUPERFAMILY PROTEIN"/>
    <property type="match status" value="1"/>
</dbReference>
<dbReference type="KEGG" id="abi:Aboo_1140"/>
<dbReference type="STRING" id="439481.Aboo_1140"/>
<evidence type="ECO:0000259" key="1">
    <source>
        <dbReference type="SMART" id="SM00849"/>
    </source>
</evidence>
<dbReference type="InterPro" id="IPR001279">
    <property type="entry name" value="Metallo-B-lactamas"/>
</dbReference>
<dbReference type="GO" id="GO:0016740">
    <property type="term" value="F:transferase activity"/>
    <property type="evidence" value="ECO:0007669"/>
    <property type="project" value="TreeGrafter"/>
</dbReference>
<dbReference type="PANTHER" id="PTHR13754:SF13">
    <property type="entry name" value="METALLO-BETA-LACTAMASE SUPERFAMILY PROTEIN (AFU_ORTHOLOGUE AFUA_3G07630)"/>
    <property type="match status" value="1"/>
</dbReference>
<dbReference type="InterPro" id="IPR041712">
    <property type="entry name" value="DHPS-like_MBL-fold"/>
</dbReference>
<accession>B5IFM0</accession>
<dbReference type="EMBL" id="CP001941">
    <property type="protein sequence ID" value="ADD08949.1"/>
    <property type="molecule type" value="Genomic_DNA"/>
</dbReference>
<dbReference type="Pfam" id="PF00753">
    <property type="entry name" value="Lactamase_B"/>
    <property type="match status" value="1"/>
</dbReference>
<dbReference type="CDD" id="cd07713">
    <property type="entry name" value="DHPS-like_MBL-fold"/>
    <property type="match status" value="1"/>
</dbReference>